<evidence type="ECO:0000256" key="1">
    <source>
        <dbReference type="ARBA" id="ARBA00001974"/>
    </source>
</evidence>
<dbReference type="EC" id="1.4.3.4" evidence="3"/>
<dbReference type="Proteomes" id="UP000236333">
    <property type="component" value="Unassembled WGS sequence"/>
</dbReference>
<dbReference type="Gene3D" id="3.90.660.10">
    <property type="match status" value="1"/>
</dbReference>
<name>A0A2J8AFI1_9CHLO</name>
<feature type="binding site" evidence="6">
    <location>
        <begin position="35"/>
        <end position="36"/>
    </location>
    <ligand>
        <name>FAD</name>
        <dbReference type="ChEBI" id="CHEBI:57692"/>
    </ligand>
</feature>
<sequence>MLLYDVCILGAGLSGLSCARKILHQRPLSSIVVLEARDRVGGRTLSVPAGADSVDLGGQWVGPAQPKCLELINELKLATVKQQWFDEEAPAAADANNFSSGSSVPLTEEEDRELKAIAGQLEGWAESARDPASWASCPHAAEWDAVSVAQFFDGAVKSAVVRRELDLLVRTVTASEPHDLSFFYFLFFLGVCGGLAGVGDGDGGAQSFKLPCGAQQLSLGMAEELQAQGVHVRLNTPVAAINCSGGGGTITLASAGGEVLVEASCLVVAVSPPLWSTITWSPALSPAKQDVSVRMYMGSAVKTITVYKECFWKPFTPQGQLEELGPVANLFPTTVDGAPALVGLVTAGAAKVFAALPEEERRAQVLGQYQKYFCSAKALDFTAFHSKDWINETYSKGCYAALMPPRLATCCGGAVRAPEGRVCFAGTELAISWPGYFEGALDAGYRAAGEVVALLHQ</sequence>
<evidence type="ECO:0000256" key="5">
    <source>
        <dbReference type="ARBA" id="ARBA00048448"/>
    </source>
</evidence>
<dbReference type="PANTHER" id="PTHR43563:SF1">
    <property type="entry name" value="AMINE OXIDASE [FLAVIN-CONTAINING] B"/>
    <property type="match status" value="1"/>
</dbReference>
<dbReference type="InterPro" id="IPR001613">
    <property type="entry name" value="Flavin_amine_oxidase"/>
</dbReference>
<dbReference type="SUPFAM" id="SSF51905">
    <property type="entry name" value="FAD/NAD(P)-binding domain"/>
    <property type="match status" value="1"/>
</dbReference>
<evidence type="ECO:0000256" key="2">
    <source>
        <dbReference type="ARBA" id="ARBA00005995"/>
    </source>
</evidence>
<comment type="catalytic activity">
    <reaction evidence="5">
        <text>a secondary aliphatic amine + O2 + H2O = a primary amine + an aldehyde + H2O2</text>
        <dbReference type="Rhea" id="RHEA:26414"/>
        <dbReference type="ChEBI" id="CHEBI:15377"/>
        <dbReference type="ChEBI" id="CHEBI:15379"/>
        <dbReference type="ChEBI" id="CHEBI:16240"/>
        <dbReference type="ChEBI" id="CHEBI:17478"/>
        <dbReference type="ChEBI" id="CHEBI:58855"/>
        <dbReference type="ChEBI" id="CHEBI:65296"/>
        <dbReference type="EC" id="1.4.3.4"/>
    </reaction>
</comment>
<evidence type="ECO:0000313" key="8">
    <source>
        <dbReference type="EMBL" id="PNH11283.1"/>
    </source>
</evidence>
<evidence type="ECO:0000256" key="3">
    <source>
        <dbReference type="ARBA" id="ARBA00012804"/>
    </source>
</evidence>
<dbReference type="InterPro" id="IPR002937">
    <property type="entry name" value="Amino_oxidase"/>
</dbReference>
<dbReference type="GO" id="GO:0097621">
    <property type="term" value="F:monoamine oxidase activity"/>
    <property type="evidence" value="ECO:0007669"/>
    <property type="project" value="UniProtKB-EC"/>
</dbReference>
<evidence type="ECO:0000313" key="9">
    <source>
        <dbReference type="Proteomes" id="UP000236333"/>
    </source>
</evidence>
<keyword evidence="9" id="KW-1185">Reference proteome</keyword>
<protein>
    <recommendedName>
        <fullName evidence="3">monoamine oxidase</fullName>
        <ecNumber evidence="3">1.4.3.4</ecNumber>
    </recommendedName>
</protein>
<evidence type="ECO:0000256" key="4">
    <source>
        <dbReference type="ARBA" id="ARBA00023002"/>
    </source>
</evidence>
<dbReference type="Gene3D" id="3.50.50.60">
    <property type="entry name" value="FAD/NAD(P)-binding domain"/>
    <property type="match status" value="1"/>
</dbReference>
<dbReference type="OrthoDB" id="547090at2759"/>
<comment type="caution">
    <text evidence="8">The sequence shown here is derived from an EMBL/GenBank/DDBJ whole genome shotgun (WGS) entry which is preliminary data.</text>
</comment>
<gene>
    <name evidence="8" type="ORF">TSOC_001875</name>
</gene>
<evidence type="ECO:0000256" key="6">
    <source>
        <dbReference type="PIRSR" id="PIRSR601613-1"/>
    </source>
</evidence>
<feature type="binding site" evidence="6">
    <location>
        <position position="238"/>
    </location>
    <ligand>
        <name>FAD</name>
        <dbReference type="ChEBI" id="CHEBI:57692"/>
    </ligand>
</feature>
<dbReference type="Pfam" id="PF01593">
    <property type="entry name" value="Amino_oxidase"/>
    <property type="match status" value="1"/>
</dbReference>
<organism evidence="8 9">
    <name type="scientific">Tetrabaena socialis</name>
    <dbReference type="NCBI Taxonomy" id="47790"/>
    <lineage>
        <taxon>Eukaryota</taxon>
        <taxon>Viridiplantae</taxon>
        <taxon>Chlorophyta</taxon>
        <taxon>core chlorophytes</taxon>
        <taxon>Chlorophyceae</taxon>
        <taxon>CS clade</taxon>
        <taxon>Chlamydomonadales</taxon>
        <taxon>Tetrabaenaceae</taxon>
        <taxon>Tetrabaena</taxon>
    </lineage>
</organism>
<comment type="similarity">
    <text evidence="2">Belongs to the flavin monoamine oxidase family.</text>
</comment>
<dbReference type="PANTHER" id="PTHR43563">
    <property type="entry name" value="AMINE OXIDASE"/>
    <property type="match status" value="1"/>
</dbReference>
<evidence type="ECO:0000259" key="7">
    <source>
        <dbReference type="Pfam" id="PF01593"/>
    </source>
</evidence>
<dbReference type="EMBL" id="PGGS01000033">
    <property type="protein sequence ID" value="PNH11283.1"/>
    <property type="molecule type" value="Genomic_DNA"/>
</dbReference>
<dbReference type="SUPFAM" id="SSF54373">
    <property type="entry name" value="FAD-linked reductases, C-terminal domain"/>
    <property type="match status" value="1"/>
</dbReference>
<dbReference type="AlphaFoldDB" id="A0A2J8AFI1"/>
<comment type="cofactor">
    <cofactor evidence="1">
        <name>FAD</name>
        <dbReference type="ChEBI" id="CHEBI:57692"/>
    </cofactor>
</comment>
<dbReference type="Gene3D" id="1.10.405.10">
    <property type="entry name" value="Guanine Nucleotide Dissociation Inhibitor, domain 1"/>
    <property type="match status" value="1"/>
</dbReference>
<feature type="binding site" evidence="6">
    <location>
        <position position="14"/>
    </location>
    <ligand>
        <name>FAD</name>
        <dbReference type="ChEBI" id="CHEBI:57692"/>
    </ligand>
</feature>
<proteinExistence type="inferred from homology"/>
<feature type="binding site" evidence="6">
    <location>
        <position position="428"/>
    </location>
    <ligand>
        <name>FAD</name>
        <dbReference type="ChEBI" id="CHEBI:57692"/>
    </ligand>
</feature>
<feature type="domain" description="Amine oxidase" evidence="7">
    <location>
        <begin position="13"/>
        <end position="451"/>
    </location>
</feature>
<dbReference type="InterPro" id="IPR036188">
    <property type="entry name" value="FAD/NAD-bd_sf"/>
</dbReference>
<accession>A0A2J8AFI1</accession>
<keyword evidence="4" id="KW-0560">Oxidoreductase</keyword>
<dbReference type="InterPro" id="IPR050703">
    <property type="entry name" value="Flavin_MAO"/>
</dbReference>
<dbReference type="PRINTS" id="PR00757">
    <property type="entry name" value="AMINEOXDASEF"/>
</dbReference>
<reference evidence="8 9" key="1">
    <citation type="journal article" date="2017" name="Mol. Biol. Evol.">
        <title>The 4-celled Tetrabaena socialis nuclear genome reveals the essential components for genetic control of cell number at the origin of multicellularity in the volvocine lineage.</title>
        <authorList>
            <person name="Featherston J."/>
            <person name="Arakaki Y."/>
            <person name="Hanschen E.R."/>
            <person name="Ferris P.J."/>
            <person name="Michod R.E."/>
            <person name="Olson B.J.S.C."/>
            <person name="Nozaki H."/>
            <person name="Durand P.M."/>
        </authorList>
    </citation>
    <scope>NUCLEOTIDE SEQUENCE [LARGE SCALE GENOMIC DNA]</scope>
    <source>
        <strain evidence="8 9">NIES-571</strain>
    </source>
</reference>